<dbReference type="InterPro" id="IPR033985">
    <property type="entry name" value="SusD-like_N"/>
</dbReference>
<proteinExistence type="inferred from homology"/>
<comment type="caution">
    <text evidence="8">The sequence shown here is derived from an EMBL/GenBank/DDBJ whole genome shotgun (WGS) entry which is preliminary data.</text>
</comment>
<dbReference type="Pfam" id="PF07980">
    <property type="entry name" value="SusD_RagB"/>
    <property type="match status" value="1"/>
</dbReference>
<dbReference type="InterPro" id="IPR012944">
    <property type="entry name" value="SusD_RagB_dom"/>
</dbReference>
<evidence type="ECO:0000256" key="5">
    <source>
        <dbReference type="ARBA" id="ARBA00023237"/>
    </source>
</evidence>
<evidence type="ECO:0000313" key="8">
    <source>
        <dbReference type="EMBL" id="KJD34693.1"/>
    </source>
</evidence>
<keyword evidence="9" id="KW-1185">Reference proteome</keyword>
<evidence type="ECO:0000256" key="1">
    <source>
        <dbReference type="ARBA" id="ARBA00004442"/>
    </source>
</evidence>
<feature type="domain" description="SusD-like N-terminal" evidence="7">
    <location>
        <begin position="135"/>
        <end position="248"/>
    </location>
</feature>
<dbReference type="Gene3D" id="1.25.40.390">
    <property type="match status" value="1"/>
</dbReference>
<protein>
    <submittedName>
        <fullName evidence="8">Membrane protein</fullName>
    </submittedName>
</protein>
<dbReference type="EMBL" id="JTDV01000001">
    <property type="protein sequence ID" value="KJD34693.1"/>
    <property type="molecule type" value="Genomic_DNA"/>
</dbReference>
<dbReference type="SUPFAM" id="SSF48452">
    <property type="entry name" value="TPR-like"/>
    <property type="match status" value="1"/>
</dbReference>
<dbReference type="InterPro" id="IPR011990">
    <property type="entry name" value="TPR-like_helical_dom_sf"/>
</dbReference>
<evidence type="ECO:0000259" key="6">
    <source>
        <dbReference type="Pfam" id="PF07980"/>
    </source>
</evidence>
<name>A0A0D7W7L8_9FLAO</name>
<dbReference type="AlphaFoldDB" id="A0A0D7W7L8"/>
<dbReference type="OrthoDB" id="5694214at2"/>
<evidence type="ECO:0000256" key="2">
    <source>
        <dbReference type="ARBA" id="ARBA00006275"/>
    </source>
</evidence>
<comment type="subcellular location">
    <subcellularLocation>
        <location evidence="1">Cell outer membrane</location>
    </subcellularLocation>
</comment>
<dbReference type="GO" id="GO:0009279">
    <property type="term" value="C:cell outer membrane"/>
    <property type="evidence" value="ECO:0007669"/>
    <property type="project" value="UniProtKB-SubCell"/>
</dbReference>
<dbReference type="PATRIC" id="fig|1382798.3.peg.552"/>
<dbReference type="PROSITE" id="PS51257">
    <property type="entry name" value="PROKAR_LIPOPROTEIN"/>
    <property type="match status" value="1"/>
</dbReference>
<accession>A0A0D7W7L8</accession>
<dbReference type="STRING" id="1382798.PK35_02725"/>
<evidence type="ECO:0000259" key="7">
    <source>
        <dbReference type="Pfam" id="PF14322"/>
    </source>
</evidence>
<comment type="similarity">
    <text evidence="2">Belongs to the SusD family.</text>
</comment>
<evidence type="ECO:0000313" key="9">
    <source>
        <dbReference type="Proteomes" id="UP000032361"/>
    </source>
</evidence>
<keyword evidence="5" id="KW-0998">Cell outer membrane</keyword>
<dbReference type="Pfam" id="PF14322">
    <property type="entry name" value="SusD-like_3"/>
    <property type="match status" value="1"/>
</dbReference>
<sequence>MKMRKFKNNIKLKTIKQKWFSMSLVLIALFGMQSCDDTFLDVVPDNVVTIDQAFNLRNEAEKYLFTCYSYLPKNGDALYNIGFLAGNETWIPPNDAALNSYAFDVARGLQRTSNPYMDAWEGRYQGGGPGDNYPMYDGIRHCNVFIENMEDRNNVPDINEAERLRWIAEAKFLKAYYHYYLMRMYGAIPIIKEVIPVDAPEDQLQVSRDPIDESVDYLATLLDEAAANLPPQIFDTQQELGRVTRQVALGIKGELLLMAASPLFNGNPDMANFKNNDGTVLFNPTYDETKWQKAAEAIKAAIDVAEANGHQLYYQSEFVYDVSQTAKTKIDIRQAICEPFNNEVLWSNTNSRTWQLQRICMMPLSVEVPHRNARMIFSPTISSASKFYTKNGVPIDEDKTLDYSDITDLREAGAEDALNIAEGYRTSILNFDREPRFYADLGFDGAIFYKQDSNADETAFHIESKFQDYAGSFDAFDFNISGYFIKKLVNWEQAFTSDGGSSYKDYAWPEMRLADLYLQYAEALNEVSGPTAEVLQYVDAVRERAGLEGVATSWQNFSSNPNKYTSKEGMREIIHRERTIELAYEGKNFWDVRRWKEAVREFNQPVQGWNVFGTSEAAYYQVLTLHQQRFVSPRDYFWPIYDLTLIQNPNLVQSPGW</sequence>
<keyword evidence="3" id="KW-0732">Signal</keyword>
<reference evidence="8 9" key="1">
    <citation type="journal article" date="2015" name="Antonie Van Leeuwenhoek">
        <title>Tamlana nanhaiensis sp. nov., isolated from surface seawater collected from the South China Sea.</title>
        <authorList>
            <person name="Liu X."/>
            <person name="Lai Q."/>
            <person name="Du Y."/>
            <person name="Li G."/>
            <person name="Sun F."/>
            <person name="Shao Z."/>
        </authorList>
    </citation>
    <scope>NUCLEOTIDE SEQUENCE [LARGE SCALE GENOMIC DNA]</scope>
    <source>
        <strain evidence="8 9">FHC16</strain>
    </source>
</reference>
<evidence type="ECO:0000256" key="4">
    <source>
        <dbReference type="ARBA" id="ARBA00023136"/>
    </source>
</evidence>
<feature type="domain" description="RagB/SusD" evidence="6">
    <location>
        <begin position="342"/>
        <end position="657"/>
    </location>
</feature>
<keyword evidence="4" id="KW-0472">Membrane</keyword>
<evidence type="ECO:0000256" key="3">
    <source>
        <dbReference type="ARBA" id="ARBA00022729"/>
    </source>
</evidence>
<dbReference type="Proteomes" id="UP000032361">
    <property type="component" value="Unassembled WGS sequence"/>
</dbReference>
<gene>
    <name evidence="8" type="ORF">PK35_02725</name>
</gene>
<organism evidence="8 9">
    <name type="scientific">Neotamlana nanhaiensis</name>
    <dbReference type="NCBI Taxonomy" id="1382798"/>
    <lineage>
        <taxon>Bacteria</taxon>
        <taxon>Pseudomonadati</taxon>
        <taxon>Bacteroidota</taxon>
        <taxon>Flavobacteriia</taxon>
        <taxon>Flavobacteriales</taxon>
        <taxon>Flavobacteriaceae</taxon>
        <taxon>Neotamlana</taxon>
    </lineage>
</organism>